<dbReference type="InterPro" id="IPR043137">
    <property type="entry name" value="GGT_ssub_C"/>
</dbReference>
<proteinExistence type="predicted"/>
<reference evidence="4" key="1">
    <citation type="submission" date="2018-05" db="EMBL/GenBank/DDBJ databases">
        <authorList>
            <person name="Lanie J.A."/>
            <person name="Ng W.-L."/>
            <person name="Kazmierczak K.M."/>
            <person name="Andrzejewski T.M."/>
            <person name="Davidsen T.M."/>
            <person name="Wayne K.J."/>
            <person name="Tettelin H."/>
            <person name="Glass J.I."/>
            <person name="Rusch D."/>
            <person name="Podicherti R."/>
            <person name="Tsui H.-C.T."/>
            <person name="Winkler M.E."/>
        </authorList>
    </citation>
    <scope>NUCLEOTIDE SEQUENCE</scope>
</reference>
<protein>
    <recommendedName>
        <fullName evidence="5">Gamma-glutamyltransferase</fullName>
    </recommendedName>
</protein>
<keyword evidence="2" id="KW-0378">Hydrolase</keyword>
<dbReference type="Gene3D" id="3.60.20.40">
    <property type="match status" value="1"/>
</dbReference>
<dbReference type="InterPro" id="IPR051792">
    <property type="entry name" value="GGT_bact"/>
</dbReference>
<evidence type="ECO:0008006" key="5">
    <source>
        <dbReference type="Google" id="ProtNLM"/>
    </source>
</evidence>
<gene>
    <name evidence="4" type="ORF">METZ01_LOCUS15166</name>
</gene>
<evidence type="ECO:0000256" key="2">
    <source>
        <dbReference type="ARBA" id="ARBA00022801"/>
    </source>
</evidence>
<dbReference type="InterPro" id="IPR029055">
    <property type="entry name" value="Ntn_hydrolases_N"/>
</dbReference>
<dbReference type="Gene3D" id="1.10.246.130">
    <property type="match status" value="1"/>
</dbReference>
<dbReference type="GO" id="GO:0016787">
    <property type="term" value="F:hydrolase activity"/>
    <property type="evidence" value="ECO:0007669"/>
    <property type="project" value="UniProtKB-KW"/>
</dbReference>
<name>A0A381P5V8_9ZZZZ</name>
<sequence length="646" mass="69253">FITEPEPTSLRVRIDRTVYNGEAFDRVWERMADIYFTNGERASKWAQLRNQFRPQALTAENDAVLEEVIHSMLRARPTTRDAATGRAAVSSAHPIATAAGVEILEAGGNVIDAAVAVSFALGVVEPDASGLGGYGQMVAYLTDLETPVVIEFLTRAPQEATLENAALNNATGPMLANVPGVVRGMELAFDKYGSGQIEWARLIEPAIRAATEGFVLDDAFTTTLALERARYGPWDSSMELFFPNGEPLKAGDLFKNPDLGWTLKEIAEGGGDAFYEGEVARRIVEDLRGQGNAMTMNDMARYFAVERHPVVGEYRGHTIYSAAPPVSGGVSLIAKLNLLNNFAPMGLYSENAASLHALIEASKLQPSTRGRLADPSLWPVDIDPVIDPGAAKIRWTRCFDSQKATLPDDLRSNTGGMPECAREQDRIASVWFENDLACQDTDEGCSYTGTTAFAVADGEGNFVSVTQTLGTWGGNFYVTPGIGFPYNDKLRSYGSNPTGYGARLPYARNGTSISPTLVFHGTGDDQKPLLAVGAAGNAWIGAAVYSVITGIIDGGLDPQRALELPRFLVSSSGRGGDAQRAAVITAEDIIAPSVVRELRGMGHRFQKISLRGEMRMGYGAAVVIQNGEATAGADPRRSGSAKASQQ</sequence>
<dbReference type="AlphaFoldDB" id="A0A381P5V8"/>
<dbReference type="SUPFAM" id="SSF56235">
    <property type="entry name" value="N-terminal nucleophile aminohydrolases (Ntn hydrolases)"/>
    <property type="match status" value="1"/>
</dbReference>
<dbReference type="Pfam" id="PF01019">
    <property type="entry name" value="G_glu_transpept"/>
    <property type="match status" value="1"/>
</dbReference>
<dbReference type="PANTHER" id="PTHR43199">
    <property type="entry name" value="GLUTATHIONE HYDROLASE"/>
    <property type="match status" value="1"/>
</dbReference>
<accession>A0A381P5V8</accession>
<feature type="non-terminal residue" evidence="4">
    <location>
        <position position="1"/>
    </location>
</feature>
<keyword evidence="1" id="KW-0808">Transferase</keyword>
<dbReference type="PANTHER" id="PTHR43199:SF1">
    <property type="entry name" value="GLUTATHIONE HYDROLASE PROENZYME"/>
    <property type="match status" value="1"/>
</dbReference>
<dbReference type="EMBL" id="UINC01000862">
    <property type="protein sequence ID" value="SUZ62312.1"/>
    <property type="molecule type" value="Genomic_DNA"/>
</dbReference>
<dbReference type="PRINTS" id="PR01210">
    <property type="entry name" value="GGTRANSPTASE"/>
</dbReference>
<evidence type="ECO:0000256" key="3">
    <source>
        <dbReference type="ARBA" id="ARBA00023145"/>
    </source>
</evidence>
<organism evidence="4">
    <name type="scientific">marine metagenome</name>
    <dbReference type="NCBI Taxonomy" id="408172"/>
    <lineage>
        <taxon>unclassified sequences</taxon>
        <taxon>metagenomes</taxon>
        <taxon>ecological metagenomes</taxon>
    </lineage>
</organism>
<dbReference type="InterPro" id="IPR043138">
    <property type="entry name" value="GGT_lsub"/>
</dbReference>
<evidence type="ECO:0000256" key="1">
    <source>
        <dbReference type="ARBA" id="ARBA00022679"/>
    </source>
</evidence>
<evidence type="ECO:0000313" key="4">
    <source>
        <dbReference type="EMBL" id="SUZ62312.1"/>
    </source>
</evidence>
<keyword evidence="3" id="KW-0865">Zymogen</keyword>
<dbReference type="GO" id="GO:0016740">
    <property type="term" value="F:transferase activity"/>
    <property type="evidence" value="ECO:0007669"/>
    <property type="project" value="UniProtKB-KW"/>
</dbReference>